<dbReference type="SUPFAM" id="SSF75304">
    <property type="entry name" value="Amidase signature (AS) enzymes"/>
    <property type="match status" value="1"/>
</dbReference>
<proteinExistence type="inferred from homology"/>
<evidence type="ECO:0000259" key="2">
    <source>
        <dbReference type="Pfam" id="PF01425"/>
    </source>
</evidence>
<dbReference type="InterPro" id="IPR036928">
    <property type="entry name" value="AS_sf"/>
</dbReference>
<feature type="domain" description="Amidase" evidence="2">
    <location>
        <begin position="27"/>
        <end position="449"/>
    </location>
</feature>
<reference evidence="3 4" key="1">
    <citation type="submission" date="2021-08" db="EMBL/GenBank/DDBJ databases">
        <authorList>
            <person name="Tuo L."/>
        </authorList>
    </citation>
    <scope>NUCLEOTIDE SEQUENCE [LARGE SCALE GENOMIC DNA]</scope>
    <source>
        <strain evidence="3 4">JCM 31229</strain>
    </source>
</reference>
<comment type="similarity">
    <text evidence="1">Belongs to the amidase family.</text>
</comment>
<keyword evidence="4" id="KW-1185">Reference proteome</keyword>
<dbReference type="PANTHER" id="PTHR11895:SF7">
    <property type="entry name" value="GLUTAMYL-TRNA(GLN) AMIDOTRANSFERASE SUBUNIT A, MITOCHONDRIAL"/>
    <property type="match status" value="1"/>
</dbReference>
<dbReference type="Gene3D" id="3.90.1300.10">
    <property type="entry name" value="Amidase signature (AS) domain"/>
    <property type="match status" value="1"/>
</dbReference>
<accession>A0ABS7PY05</accession>
<dbReference type="InterPro" id="IPR020556">
    <property type="entry name" value="Amidase_CS"/>
</dbReference>
<dbReference type="InterPro" id="IPR023631">
    <property type="entry name" value="Amidase_dom"/>
</dbReference>
<evidence type="ECO:0000313" key="3">
    <source>
        <dbReference type="EMBL" id="MBY8826250.1"/>
    </source>
</evidence>
<dbReference type="InterPro" id="IPR000120">
    <property type="entry name" value="Amidase"/>
</dbReference>
<sequence length="475" mass="49621">MTHDEYVAHDAMGLAKLVADRQVSTSELLDAALARTAAVNPEIHALNHLFENRARADIANGLPAGPFHGVPFVLKDLYMAYAGEPTANGSRFWAGHVPTQSSELFERYRRAGFAIFAKSATPELGYSATTEPANAPPTRNPWDVSRTAGGSSGGAAAAVAAGIVPMAHASDSGGSIRIPASCCGLFGLKPTRGRMPMGPERGESSAGLGTAHAVSRSVRDSAALLDLSAGPDLGAPYGIAPPARAWLSEVGADPGSIRIALVVDLPGEASVHSDCREAVLDTAALCEALGHHVEPAELPVDRRLLGGASAVVAATLVRALVDARAQELGRRPGEGELEPHVAGLVEAARTIGAADYLRAIQYFQKTSRDLAAFQTRYPLILTPALAQPPAPLGTLTGSDVRTVSAAFAPYSALANVTGIPAMTVPLFRNAAGLPIGSQFMARFGDEALLFRMAAQLEAARPWKDALPTLWKMQAR</sequence>
<evidence type="ECO:0000256" key="1">
    <source>
        <dbReference type="ARBA" id="ARBA00009199"/>
    </source>
</evidence>
<dbReference type="EMBL" id="JAINVV010000015">
    <property type="protein sequence ID" value="MBY8826250.1"/>
    <property type="molecule type" value="Genomic_DNA"/>
</dbReference>
<dbReference type="PANTHER" id="PTHR11895">
    <property type="entry name" value="TRANSAMIDASE"/>
    <property type="match status" value="1"/>
</dbReference>
<organism evidence="3 4">
    <name type="scientific">Sphingomonas colocasiae</name>
    <dbReference type="NCBI Taxonomy" id="1848973"/>
    <lineage>
        <taxon>Bacteria</taxon>
        <taxon>Pseudomonadati</taxon>
        <taxon>Pseudomonadota</taxon>
        <taxon>Alphaproteobacteria</taxon>
        <taxon>Sphingomonadales</taxon>
        <taxon>Sphingomonadaceae</taxon>
        <taxon>Sphingomonas</taxon>
    </lineage>
</organism>
<dbReference type="Proteomes" id="UP000706039">
    <property type="component" value="Unassembled WGS sequence"/>
</dbReference>
<dbReference type="RefSeq" id="WP_222993712.1">
    <property type="nucleotide sequence ID" value="NZ_JAINVV010000015.1"/>
</dbReference>
<protein>
    <submittedName>
        <fullName evidence="3">Amidase</fullName>
    </submittedName>
</protein>
<comment type="caution">
    <text evidence="3">The sequence shown here is derived from an EMBL/GenBank/DDBJ whole genome shotgun (WGS) entry which is preliminary data.</text>
</comment>
<name>A0ABS7PY05_9SPHN</name>
<dbReference type="PROSITE" id="PS00571">
    <property type="entry name" value="AMIDASES"/>
    <property type="match status" value="1"/>
</dbReference>
<dbReference type="Pfam" id="PF01425">
    <property type="entry name" value="Amidase"/>
    <property type="match status" value="1"/>
</dbReference>
<evidence type="ECO:0000313" key="4">
    <source>
        <dbReference type="Proteomes" id="UP000706039"/>
    </source>
</evidence>
<gene>
    <name evidence="3" type="ORF">K7G82_28365</name>
</gene>